<dbReference type="EMBL" id="CP024793">
    <property type="protein sequence ID" value="AUB44210.1"/>
    <property type="molecule type" value="Genomic_DNA"/>
</dbReference>
<name>A0A2K8T981_9NOSO</name>
<sequence length="37" mass="3899">MKKAVLAGGSVGFYVLPQLGIQTPPEQGRLNEVQEGS</sequence>
<dbReference type="AlphaFoldDB" id="A0A2K8T981"/>
<accession>A0A2K8T981</accession>
<keyword evidence="2" id="KW-1185">Reference proteome</keyword>
<proteinExistence type="predicted"/>
<reference evidence="1 2" key="1">
    <citation type="submission" date="2017-11" db="EMBL/GenBank/DDBJ databases">
        <title>Complete genome of a free-living desiccation-tolerant cyanobacterium and its photosynthetic adaptation to extreme terrestrial habitat.</title>
        <authorList>
            <person name="Shang J."/>
        </authorList>
    </citation>
    <scope>NUCLEOTIDE SEQUENCE [LARGE SCALE GENOMIC DNA]</scope>
    <source>
        <strain evidence="1 2">CCNUN1</strain>
        <plasmid evidence="2">pnfsy08</plasmid>
    </source>
</reference>
<geneLocation type="plasmid" evidence="2">
    <name>pnfsy08</name>
</geneLocation>
<keyword evidence="1" id="KW-0614">Plasmid</keyword>
<evidence type="ECO:0000313" key="1">
    <source>
        <dbReference type="EMBL" id="AUB44210.1"/>
    </source>
</evidence>
<dbReference type="Proteomes" id="UP000232003">
    <property type="component" value="Plasmid pNFSY08"/>
</dbReference>
<protein>
    <submittedName>
        <fullName evidence="1">Uncharacterized protein</fullName>
    </submittedName>
</protein>
<evidence type="ECO:0000313" key="2">
    <source>
        <dbReference type="Proteomes" id="UP000232003"/>
    </source>
</evidence>
<dbReference type="KEGG" id="nfl:COO91_10433"/>
<organism evidence="1 2">
    <name type="scientific">Nostoc flagelliforme CCNUN1</name>
    <dbReference type="NCBI Taxonomy" id="2038116"/>
    <lineage>
        <taxon>Bacteria</taxon>
        <taxon>Bacillati</taxon>
        <taxon>Cyanobacteriota</taxon>
        <taxon>Cyanophyceae</taxon>
        <taxon>Nostocales</taxon>
        <taxon>Nostocaceae</taxon>
        <taxon>Nostoc</taxon>
    </lineage>
</organism>
<gene>
    <name evidence="1" type="ORF">COO91_10433</name>
</gene>